<dbReference type="PANTHER" id="PTHR46384:SF1">
    <property type="entry name" value="MOTILE SPERM DOMAIN-CONTAINING PROTEIN 2"/>
    <property type="match status" value="1"/>
</dbReference>
<dbReference type="PANTHER" id="PTHR46384">
    <property type="entry name" value="MOTILE SPERM DOMAIN-CONTAINING PROTEIN 2"/>
    <property type="match status" value="1"/>
</dbReference>
<evidence type="ECO:0000313" key="2">
    <source>
        <dbReference type="EMBL" id="CAH2064861.1"/>
    </source>
</evidence>
<reference evidence="2" key="1">
    <citation type="submission" date="2022-03" db="EMBL/GenBank/DDBJ databases">
        <authorList>
            <person name="Martin H S."/>
        </authorList>
    </citation>
    <scope>NUCLEOTIDE SEQUENCE</scope>
</reference>
<accession>A0ABN8IV03</accession>
<dbReference type="EMBL" id="OW152842">
    <property type="protein sequence ID" value="CAH2064861.1"/>
    <property type="molecule type" value="Genomic_DNA"/>
</dbReference>
<dbReference type="SUPFAM" id="SSF46938">
    <property type="entry name" value="CRAL/TRIO N-terminal domain"/>
    <property type="match status" value="1"/>
</dbReference>
<name>A0ABN8IV03_9NEOP</name>
<dbReference type="InterPro" id="IPR053012">
    <property type="entry name" value="ER-organelle_contact"/>
</dbReference>
<keyword evidence="3" id="KW-1185">Reference proteome</keyword>
<dbReference type="SUPFAM" id="SSF52087">
    <property type="entry name" value="CRAL/TRIO domain"/>
    <property type="match status" value="1"/>
</dbReference>
<evidence type="ECO:0000313" key="3">
    <source>
        <dbReference type="Proteomes" id="UP000837857"/>
    </source>
</evidence>
<dbReference type="Gene3D" id="3.40.525.10">
    <property type="entry name" value="CRAL-TRIO lipid binding domain"/>
    <property type="match status" value="1"/>
</dbReference>
<dbReference type="InterPro" id="IPR001251">
    <property type="entry name" value="CRAL-TRIO_dom"/>
</dbReference>
<dbReference type="PROSITE" id="PS50191">
    <property type="entry name" value="CRAL_TRIO"/>
    <property type="match status" value="1"/>
</dbReference>
<protein>
    <recommendedName>
        <fullName evidence="1">CRAL-TRIO domain-containing protein</fullName>
    </recommendedName>
</protein>
<dbReference type="Proteomes" id="UP000837857">
    <property type="component" value="Chromosome 30"/>
</dbReference>
<feature type="non-terminal residue" evidence="2">
    <location>
        <position position="241"/>
    </location>
</feature>
<dbReference type="SMART" id="SM00516">
    <property type="entry name" value="SEC14"/>
    <property type="match status" value="1"/>
</dbReference>
<organism evidence="2 3">
    <name type="scientific">Iphiclides podalirius</name>
    <name type="common">scarce swallowtail</name>
    <dbReference type="NCBI Taxonomy" id="110791"/>
    <lineage>
        <taxon>Eukaryota</taxon>
        <taxon>Metazoa</taxon>
        <taxon>Ecdysozoa</taxon>
        <taxon>Arthropoda</taxon>
        <taxon>Hexapoda</taxon>
        <taxon>Insecta</taxon>
        <taxon>Pterygota</taxon>
        <taxon>Neoptera</taxon>
        <taxon>Endopterygota</taxon>
        <taxon>Lepidoptera</taxon>
        <taxon>Glossata</taxon>
        <taxon>Ditrysia</taxon>
        <taxon>Papilionoidea</taxon>
        <taxon>Papilionidae</taxon>
        <taxon>Papilioninae</taxon>
        <taxon>Iphiclides</taxon>
    </lineage>
</organism>
<dbReference type="Pfam" id="PF00650">
    <property type="entry name" value="CRAL_TRIO"/>
    <property type="match status" value="1"/>
</dbReference>
<gene>
    <name evidence="2" type="ORF">IPOD504_LOCUS12932</name>
</gene>
<dbReference type="InterPro" id="IPR036865">
    <property type="entry name" value="CRAL-TRIO_dom_sf"/>
</dbReference>
<dbReference type="InterPro" id="IPR036273">
    <property type="entry name" value="CRAL/TRIO_N_dom_sf"/>
</dbReference>
<proteinExistence type="predicted"/>
<evidence type="ECO:0000259" key="1">
    <source>
        <dbReference type="PROSITE" id="PS50191"/>
    </source>
</evidence>
<feature type="domain" description="CRAL-TRIO" evidence="1">
    <location>
        <begin position="74"/>
        <end position="230"/>
    </location>
</feature>
<dbReference type="CDD" id="cd00170">
    <property type="entry name" value="SEC14"/>
    <property type="match status" value="1"/>
</dbReference>
<sequence>MEKINEVRGLFEARTKEASNTSGEFDPRDLERVSDDRYVARVLDHCEGDAKAAAKMLWEILTWRKKVDANGIREIVKLDYLKAGIFFPHGRDVEGSLLFVTKWKLYTRGKTDVEELKKVIVYWLERMEKEEEGRPVSLFFDMDNCGVSNMDLDLIMYMITLLKSYYPKFVNYSLIYQMPWIMSAGFKLIKGLFPAKALERFRFVNKDNLKEYVAQEQALVCWGGSDLYEFQFVPETSVSGQ</sequence>